<organism evidence="1 2">
    <name type="scientific">Planosporangium thailandense</name>
    <dbReference type="NCBI Taxonomy" id="765197"/>
    <lineage>
        <taxon>Bacteria</taxon>
        <taxon>Bacillati</taxon>
        <taxon>Actinomycetota</taxon>
        <taxon>Actinomycetes</taxon>
        <taxon>Micromonosporales</taxon>
        <taxon>Micromonosporaceae</taxon>
        <taxon>Planosporangium</taxon>
    </lineage>
</organism>
<dbReference type="RefSeq" id="WP_167926526.1">
    <property type="nucleotide sequence ID" value="NZ_JAATVY010000012.1"/>
</dbReference>
<gene>
    <name evidence="1" type="ORF">HC031_18150</name>
</gene>
<dbReference type="Proteomes" id="UP000722989">
    <property type="component" value="Unassembled WGS sequence"/>
</dbReference>
<evidence type="ECO:0000313" key="1">
    <source>
        <dbReference type="EMBL" id="NJC71626.1"/>
    </source>
</evidence>
<comment type="caution">
    <text evidence="1">The sequence shown here is derived from an EMBL/GenBank/DDBJ whole genome shotgun (WGS) entry which is preliminary data.</text>
</comment>
<name>A0ABX0XZX1_9ACTN</name>
<proteinExistence type="predicted"/>
<protein>
    <submittedName>
        <fullName evidence="1">Uncharacterized protein</fullName>
    </submittedName>
</protein>
<evidence type="ECO:0000313" key="2">
    <source>
        <dbReference type="Proteomes" id="UP000722989"/>
    </source>
</evidence>
<reference evidence="1 2" key="1">
    <citation type="submission" date="2020-03" db="EMBL/GenBank/DDBJ databases">
        <title>WGS of the type strain of Planosporangium spp.</title>
        <authorList>
            <person name="Thawai C."/>
        </authorList>
    </citation>
    <scope>NUCLEOTIDE SEQUENCE [LARGE SCALE GENOMIC DNA]</scope>
    <source>
        <strain evidence="1 2">TBRC 5610</strain>
    </source>
</reference>
<sequence>MEKYMSDLAMTVVFGRADRNSGNPRSVDVLANLYVGGSGVWAFHRLDADEHDRGPIKSLRIRSERDFTEEISAGFALMVGIEGARETATEPVGPGWAERDLDVSRQVLQKIGAPARDLNVGCLVTDLGGFGTELVEALSPLGWSLVVAAPVHDGRSTQWDR</sequence>
<keyword evidence="2" id="KW-1185">Reference proteome</keyword>
<accession>A0ABX0XZX1</accession>
<dbReference type="EMBL" id="JAATVY010000012">
    <property type="protein sequence ID" value="NJC71626.1"/>
    <property type="molecule type" value="Genomic_DNA"/>
</dbReference>